<keyword evidence="12" id="KW-1185">Reference proteome</keyword>
<dbReference type="InterPro" id="IPR050567">
    <property type="entry name" value="Mitochondrial_Carrier"/>
</dbReference>
<feature type="repeat" description="Solcar" evidence="9">
    <location>
        <begin position="14"/>
        <end position="102"/>
    </location>
</feature>
<dbReference type="PANTHER" id="PTHR45624:SF31">
    <property type="entry name" value="MITOCHONDRIAL ORNITHINE TRANSPORTER 1"/>
    <property type="match status" value="1"/>
</dbReference>
<dbReference type="InterPro" id="IPR018108">
    <property type="entry name" value="MCP_transmembrane"/>
</dbReference>
<evidence type="ECO:0000256" key="8">
    <source>
        <dbReference type="ARBA" id="ARBA00023136"/>
    </source>
</evidence>
<name>A0A286UI16_9AGAM</name>
<evidence type="ECO:0000256" key="4">
    <source>
        <dbReference type="ARBA" id="ARBA00022692"/>
    </source>
</evidence>
<dbReference type="AlphaFoldDB" id="A0A286UI16"/>
<keyword evidence="3 10" id="KW-0813">Transport</keyword>
<evidence type="ECO:0000256" key="3">
    <source>
        <dbReference type="ARBA" id="ARBA00022448"/>
    </source>
</evidence>
<feature type="repeat" description="Solcar" evidence="9">
    <location>
        <begin position="249"/>
        <end position="342"/>
    </location>
</feature>
<evidence type="ECO:0000256" key="9">
    <source>
        <dbReference type="PROSITE-ProRule" id="PRU00282"/>
    </source>
</evidence>
<dbReference type="GO" id="GO:0000064">
    <property type="term" value="F:L-ornithine transmembrane transporter activity"/>
    <property type="evidence" value="ECO:0007669"/>
    <property type="project" value="TreeGrafter"/>
</dbReference>
<evidence type="ECO:0000313" key="11">
    <source>
        <dbReference type="EMBL" id="PAV19114.1"/>
    </source>
</evidence>
<comment type="caution">
    <text evidence="11">The sequence shown here is derived from an EMBL/GenBank/DDBJ whole genome shotgun (WGS) entry which is preliminary data.</text>
</comment>
<accession>A0A286UI16</accession>
<evidence type="ECO:0000256" key="7">
    <source>
        <dbReference type="ARBA" id="ARBA00023128"/>
    </source>
</evidence>
<sequence>MEASSEEIGQVAFKDGLKDVAYGSVAGVVSKVFEHPFDLCKVRLQSQVLDQSARFSGPIDCLKTTWRKEGIRGLYRGLPMPVIGAMAENATLFLTYGQLQHFYRWIAFGTESGKSSCDTTPTELAFAAAGAGAATSFLLTPIELIKCKMQVQMLAVESSLSSSSSSAANPKPKYPKLPGPVQLFRSVLKQHGIKGLWLGQTGTLIRESGGAVAWFGTKEAISTGLYNYRERGSDRSDTDTFAKGKKKELYAWESAVSGAFAGVAYNVVLFPADSVKSALQTAEELRPNSSNGGERPTFWGTAKEMYRSKGVRGLYAGLGVTTARAIPSSAMIFLIYDGLSKRFG</sequence>
<evidence type="ECO:0000256" key="1">
    <source>
        <dbReference type="ARBA" id="ARBA00004225"/>
    </source>
</evidence>
<dbReference type="OrthoDB" id="2139348at2759"/>
<dbReference type="EMBL" id="NBII01000005">
    <property type="protein sequence ID" value="PAV19114.1"/>
    <property type="molecule type" value="Genomic_DNA"/>
</dbReference>
<feature type="repeat" description="Solcar" evidence="9">
    <location>
        <begin position="119"/>
        <end position="224"/>
    </location>
</feature>
<keyword evidence="7" id="KW-0496">Mitochondrion</keyword>
<dbReference type="GO" id="GO:0031966">
    <property type="term" value="C:mitochondrial membrane"/>
    <property type="evidence" value="ECO:0007669"/>
    <property type="project" value="UniProtKB-SubCell"/>
</dbReference>
<evidence type="ECO:0000256" key="2">
    <source>
        <dbReference type="ARBA" id="ARBA00006375"/>
    </source>
</evidence>
<dbReference type="GO" id="GO:1990575">
    <property type="term" value="P:mitochondrial L-ornithine transmembrane transport"/>
    <property type="evidence" value="ECO:0007669"/>
    <property type="project" value="TreeGrafter"/>
</dbReference>
<dbReference type="PANTHER" id="PTHR45624">
    <property type="entry name" value="MITOCHONDRIAL BASIC AMINO ACIDS TRANSPORTER-RELATED"/>
    <property type="match status" value="1"/>
</dbReference>
<dbReference type="Pfam" id="PF00153">
    <property type="entry name" value="Mito_carr"/>
    <property type="match status" value="3"/>
</dbReference>
<proteinExistence type="inferred from homology"/>
<dbReference type="SUPFAM" id="SSF103506">
    <property type="entry name" value="Mitochondrial carrier"/>
    <property type="match status" value="1"/>
</dbReference>
<evidence type="ECO:0000256" key="5">
    <source>
        <dbReference type="ARBA" id="ARBA00022737"/>
    </source>
</evidence>
<keyword evidence="4 9" id="KW-0812">Transmembrane</keyword>
<reference evidence="11 12" key="1">
    <citation type="journal article" date="2017" name="Mol. Ecol.">
        <title>Comparative and population genomic landscape of Phellinus noxius: A hypervariable fungus causing root rot in trees.</title>
        <authorList>
            <person name="Chung C.L."/>
            <person name="Lee T.J."/>
            <person name="Akiba M."/>
            <person name="Lee H.H."/>
            <person name="Kuo T.H."/>
            <person name="Liu D."/>
            <person name="Ke H.M."/>
            <person name="Yokoi T."/>
            <person name="Roa M.B."/>
            <person name="Lu M.J."/>
            <person name="Chang Y.Y."/>
            <person name="Ann P.J."/>
            <person name="Tsai J.N."/>
            <person name="Chen C.Y."/>
            <person name="Tzean S.S."/>
            <person name="Ota Y."/>
            <person name="Hattori T."/>
            <person name="Sahashi N."/>
            <person name="Liou R.F."/>
            <person name="Kikuchi T."/>
            <person name="Tsai I.J."/>
        </authorList>
    </citation>
    <scope>NUCLEOTIDE SEQUENCE [LARGE SCALE GENOMIC DNA]</scope>
    <source>
        <strain evidence="11 12">FFPRI411160</strain>
    </source>
</reference>
<dbReference type="STRING" id="2282107.A0A286UI16"/>
<organism evidence="11 12">
    <name type="scientific">Pyrrhoderma noxium</name>
    <dbReference type="NCBI Taxonomy" id="2282107"/>
    <lineage>
        <taxon>Eukaryota</taxon>
        <taxon>Fungi</taxon>
        <taxon>Dikarya</taxon>
        <taxon>Basidiomycota</taxon>
        <taxon>Agaricomycotina</taxon>
        <taxon>Agaricomycetes</taxon>
        <taxon>Hymenochaetales</taxon>
        <taxon>Hymenochaetaceae</taxon>
        <taxon>Pyrrhoderma</taxon>
    </lineage>
</organism>
<keyword evidence="8 9" id="KW-0472">Membrane</keyword>
<protein>
    <submittedName>
        <fullName evidence="11">Mitochondrial carrier</fullName>
    </submittedName>
</protein>
<keyword evidence="5" id="KW-0677">Repeat</keyword>
<dbReference type="Gene3D" id="1.50.40.10">
    <property type="entry name" value="Mitochondrial carrier domain"/>
    <property type="match status" value="1"/>
</dbReference>
<dbReference type="PROSITE" id="PS50920">
    <property type="entry name" value="SOLCAR"/>
    <property type="match status" value="3"/>
</dbReference>
<dbReference type="Proteomes" id="UP000217199">
    <property type="component" value="Unassembled WGS sequence"/>
</dbReference>
<evidence type="ECO:0000313" key="12">
    <source>
        <dbReference type="Proteomes" id="UP000217199"/>
    </source>
</evidence>
<comment type="subcellular location">
    <subcellularLocation>
        <location evidence="1">Mitochondrion membrane</location>
        <topology evidence="1">Multi-pass membrane protein</topology>
    </subcellularLocation>
</comment>
<comment type="similarity">
    <text evidence="2 10">Belongs to the mitochondrial carrier (TC 2.A.29) family.</text>
</comment>
<dbReference type="InterPro" id="IPR023395">
    <property type="entry name" value="MCP_dom_sf"/>
</dbReference>
<evidence type="ECO:0000256" key="6">
    <source>
        <dbReference type="ARBA" id="ARBA00022989"/>
    </source>
</evidence>
<keyword evidence="6" id="KW-1133">Transmembrane helix</keyword>
<evidence type="ECO:0000256" key="10">
    <source>
        <dbReference type="RuleBase" id="RU000488"/>
    </source>
</evidence>
<gene>
    <name evidence="11" type="ORF">PNOK_0595800</name>
</gene>
<dbReference type="InParanoid" id="A0A286UI16"/>